<name>A0ABQ6JU46_9MICO</name>
<evidence type="ECO:0000313" key="3">
    <source>
        <dbReference type="Proteomes" id="UP001157069"/>
    </source>
</evidence>
<dbReference type="RefSeq" id="WP_284300345.1">
    <property type="nucleotide sequence ID" value="NZ_BSVA01000001.1"/>
</dbReference>
<organism evidence="2 3">
    <name type="scientific">Homoserinibacter gongjuensis</name>
    <dbReference type="NCBI Taxonomy" id="1162968"/>
    <lineage>
        <taxon>Bacteria</taxon>
        <taxon>Bacillati</taxon>
        <taxon>Actinomycetota</taxon>
        <taxon>Actinomycetes</taxon>
        <taxon>Micrococcales</taxon>
        <taxon>Microbacteriaceae</taxon>
        <taxon>Homoserinibacter</taxon>
    </lineage>
</organism>
<sequence length="216" mass="23205">MTDVPTGEPRQFHPSWPAFHRRLLARMVWLAPLLVLALLIAAWPSLGLALIGLGGALMLGGVALAVYFRRTRVTVADGELRIRGPLRTRRWPVHAISTLVFLPLPGTRRATLYGVSPVLERMFVLSAEVWDDDELEAIAEAIGAPIVRAPAGLAVVDITERYPGTIGWTTTHPWAVVLLITGGTVIVMLMVAVISAFVLVATGEIPMPGPTPSPSG</sequence>
<evidence type="ECO:0000313" key="2">
    <source>
        <dbReference type="EMBL" id="GMA91811.1"/>
    </source>
</evidence>
<feature type="transmembrane region" description="Helical" evidence="1">
    <location>
        <begin position="49"/>
        <end position="68"/>
    </location>
</feature>
<feature type="transmembrane region" description="Helical" evidence="1">
    <location>
        <begin position="174"/>
        <end position="200"/>
    </location>
</feature>
<comment type="caution">
    <text evidence="2">The sequence shown here is derived from an EMBL/GenBank/DDBJ whole genome shotgun (WGS) entry which is preliminary data.</text>
</comment>
<protein>
    <recommendedName>
        <fullName evidence="4">PH domain-containing protein</fullName>
    </recommendedName>
</protein>
<keyword evidence="1" id="KW-1133">Transmembrane helix</keyword>
<proteinExistence type="predicted"/>
<keyword evidence="1" id="KW-0472">Membrane</keyword>
<reference evidence="3" key="1">
    <citation type="journal article" date="2019" name="Int. J. Syst. Evol. Microbiol.">
        <title>The Global Catalogue of Microorganisms (GCM) 10K type strain sequencing project: providing services to taxonomists for standard genome sequencing and annotation.</title>
        <authorList>
            <consortium name="The Broad Institute Genomics Platform"/>
            <consortium name="The Broad Institute Genome Sequencing Center for Infectious Disease"/>
            <person name="Wu L."/>
            <person name="Ma J."/>
        </authorList>
    </citation>
    <scope>NUCLEOTIDE SEQUENCE [LARGE SCALE GENOMIC DNA]</scope>
    <source>
        <strain evidence="3">NBRC 108755</strain>
    </source>
</reference>
<keyword evidence="3" id="KW-1185">Reference proteome</keyword>
<dbReference type="Proteomes" id="UP001157069">
    <property type="component" value="Unassembled WGS sequence"/>
</dbReference>
<evidence type="ECO:0000256" key="1">
    <source>
        <dbReference type="SAM" id="Phobius"/>
    </source>
</evidence>
<dbReference type="EMBL" id="BSVA01000001">
    <property type="protein sequence ID" value="GMA91811.1"/>
    <property type="molecule type" value="Genomic_DNA"/>
</dbReference>
<keyword evidence="1" id="KW-0812">Transmembrane</keyword>
<evidence type="ECO:0008006" key="4">
    <source>
        <dbReference type="Google" id="ProtNLM"/>
    </source>
</evidence>
<gene>
    <name evidence="2" type="ORF">GCM10025869_23400</name>
</gene>
<accession>A0ABQ6JU46</accession>
<feature type="transmembrane region" description="Helical" evidence="1">
    <location>
        <begin position="23"/>
        <end position="43"/>
    </location>
</feature>